<dbReference type="AlphaFoldDB" id="A0A0A1TND5"/>
<feature type="transmembrane region" description="Helical" evidence="1">
    <location>
        <begin position="116"/>
        <end position="134"/>
    </location>
</feature>
<accession>A0A0A1TND5</accession>
<keyword evidence="1" id="KW-1133">Transmembrane helix</keyword>
<dbReference type="STRING" id="1531966.A0A0A1TND5"/>
<organism evidence="2 3">
    <name type="scientific">[Torrubiella] hemipterigena</name>
    <dbReference type="NCBI Taxonomy" id="1531966"/>
    <lineage>
        <taxon>Eukaryota</taxon>
        <taxon>Fungi</taxon>
        <taxon>Dikarya</taxon>
        <taxon>Ascomycota</taxon>
        <taxon>Pezizomycotina</taxon>
        <taxon>Sordariomycetes</taxon>
        <taxon>Hypocreomycetidae</taxon>
        <taxon>Hypocreales</taxon>
        <taxon>Clavicipitaceae</taxon>
        <taxon>Clavicipitaceae incertae sedis</taxon>
        <taxon>'Torrubiella' clade</taxon>
    </lineage>
</organism>
<dbReference type="HOGENOM" id="CLU_055482_0_0_1"/>
<feature type="transmembrane region" description="Helical" evidence="1">
    <location>
        <begin position="176"/>
        <end position="199"/>
    </location>
</feature>
<reference evidence="2 3" key="1">
    <citation type="journal article" date="2015" name="Genome Announc.">
        <title>Draft Genome Sequence and Gene Annotation of the Entomopathogenic Fungus Verticillium hemipterigenum.</title>
        <authorList>
            <person name="Horn F."/>
            <person name="Habel A."/>
            <person name="Scharf D.H."/>
            <person name="Dworschak J."/>
            <person name="Brakhage A.A."/>
            <person name="Guthke R."/>
            <person name="Hertweck C."/>
            <person name="Linde J."/>
        </authorList>
    </citation>
    <scope>NUCLEOTIDE SEQUENCE [LARGE SCALE GENOMIC DNA]</scope>
</reference>
<feature type="transmembrane region" description="Helical" evidence="1">
    <location>
        <begin position="82"/>
        <end position="104"/>
    </location>
</feature>
<name>A0A0A1TND5_9HYPO</name>
<dbReference type="Proteomes" id="UP000039046">
    <property type="component" value="Unassembled WGS sequence"/>
</dbReference>
<dbReference type="EMBL" id="CDHN01000005">
    <property type="protein sequence ID" value="CEJ92723.1"/>
    <property type="molecule type" value="Genomic_DNA"/>
</dbReference>
<protein>
    <submittedName>
        <fullName evidence="2">Uncharacterized protein</fullName>
    </submittedName>
</protein>
<sequence length="354" mass="39751">MPQIAAATARCQLANRTCPTSLSKTILQIVIPTLPAMEAPLHTTPLLNAINGLPGPNVLQDHPPFLRACHSPWRFIPQHILVILRGTVLAYLFAVGLMICHFKIFDETTDHSKWALFFHFGMMSFGFTLFYHLTTFSWTYTHLYHPNANETEGVVERGIIRAMSLPKNMGSLRKQFYFTLFHTITCVSGFISWAVYWLITRQYIVVAGSAADESVPNGLLGTPFSDLFGEGWFPVFVISNLYGAPSITMIIETMFFNSIKRPFAVGRHVFGLMAFNVLYLLWGQIGKAVSGCYPYFWMDASKVGSLEAVTAYSIGFVLLAPIMFVVMQGFVAARERLTRNNSPARTIVRQVLDR</sequence>
<evidence type="ECO:0000256" key="1">
    <source>
        <dbReference type="SAM" id="Phobius"/>
    </source>
</evidence>
<evidence type="ECO:0000313" key="2">
    <source>
        <dbReference type="EMBL" id="CEJ92723.1"/>
    </source>
</evidence>
<dbReference type="OrthoDB" id="5293596at2759"/>
<evidence type="ECO:0000313" key="3">
    <source>
        <dbReference type="Proteomes" id="UP000039046"/>
    </source>
</evidence>
<feature type="transmembrane region" description="Helical" evidence="1">
    <location>
        <begin position="232"/>
        <end position="257"/>
    </location>
</feature>
<keyword evidence="1" id="KW-0812">Transmembrane</keyword>
<gene>
    <name evidence="2" type="ORF">VHEMI08356</name>
</gene>
<proteinExistence type="predicted"/>
<feature type="transmembrane region" description="Helical" evidence="1">
    <location>
        <begin position="309"/>
        <end position="333"/>
    </location>
</feature>
<keyword evidence="3" id="KW-1185">Reference proteome</keyword>
<keyword evidence="1" id="KW-0472">Membrane</keyword>
<feature type="transmembrane region" description="Helical" evidence="1">
    <location>
        <begin position="269"/>
        <end position="289"/>
    </location>
</feature>